<dbReference type="InterPro" id="IPR007854">
    <property type="entry name" value="Fip1_dom"/>
</dbReference>
<evidence type="ECO:0000256" key="1">
    <source>
        <dbReference type="ARBA" id="ARBA00004123"/>
    </source>
</evidence>
<feature type="compositionally biased region" description="Low complexity" evidence="5">
    <location>
        <begin position="476"/>
        <end position="487"/>
    </location>
</feature>
<sequence>MEDMDDDFGYLYADVEAQASSAINGGRDFTRFYTEDDNSDTDSNKTNANPISENANGSSDSEDDLNIVLNDEDCEGKSFPVVEQLDAKNGDDEDGFAAIKDDEVKYIRTQGPSIPGDVKANRATSVLARCDWNYNVRSRHKGPNSGQNDLVGVARNSVMTQSRCGFSLPWYRSILDVNIDTFEEKRWRYPGVDIMDFFNFGFNEESWRQYCNSLGPPGYVLGSELVAITALQEQLRSHAFMQLGNSNRVSQNQANEVGSMYDERVEDTMNENVDQPKGRAIQVEDGDGERQPSVDVRRPRDRDSDVVIQITLEDSIEDTSDTVEKLDHRGSTQFEVSNNEEGDATDDRDVAHSSGGRGDEFSVESLDENDKKANRCSAKTTASDLMINDPDDTEKNQSLDVDGNRHEEKCAFSSDGTIDLPEIVNKSVVSSACCADQGMAETELSFEEEGQLSLTSSCFESDSEASRDDSLDDGKVSSPVRRSSVKSGTELWDSNTSHCKNVKGNYAKMKPVDFRDYSNCKTPVKGERKYRARSVDSPAQNKITVYDNDTSRGLDIEDMYDKSHLSAYYGRWKDKLEDVDFTERRDFAFREKSKQSHCYGSRESAKDHIHTAWKNYRNGNQDFDEVRGPYLFEYWRERGYRDGQGPLTRDMPVAYKETGQLVSRYSDTNEEMDLLSKRKNNRLQFRKPTNLRNQFPDYEFDDADFTQERYARSFSLNNRKRDTSRESYKRQVPKRRKEVENSGWKRYKDASSLELEDAWSREKEDEYWWSTDVRYSSHHSHRESDEERWIELHGSWSRKTEDEYWGNNDVRRSYRESDGGRWTDPMSPRNGISRSRFVERYGRQLPAGEDRECGWFENHDASQKFDDRFIYPDDEVHPRRRRRGWKSEILPWTEEELTIRHRGEKPNFENSSFFCKKDGRQRRNQSTQGSLHDAMHINLMQADKHGFKMIRDGSNTHCIYRSRKMFRAKHEQAFLRCRDSVDLFVGEGKVKLGKSRLKPCTIVLVRRSAPYKCGCLYTFFSILAEVSNSCWYETKLEIVDILTNQFRSFHGYVLQEMVNTKYGYIPILLVLSGRRPADRNLSCNSRRLEDRDLEDFDESPWCKTVQRQSNLPKVGFNHSIEASHDHFPRSARKEDVDIEEGQIVAEEPCMGDSISAACSRNAKKRMVEADPAPHGGKTGGAYYDQRILETLAKMERRRERFKKPIILKGEQEKCTKPGIAPPPTVTETPETMQHRPARKRQWCTGLDSQMAL</sequence>
<dbReference type="Pfam" id="PF05182">
    <property type="entry name" value="Fip1"/>
    <property type="match status" value="1"/>
</dbReference>
<feature type="compositionally biased region" description="Polar residues" evidence="5">
    <location>
        <begin position="50"/>
        <end position="59"/>
    </location>
</feature>
<name>A0AA88AN32_FICCA</name>
<comment type="subcellular location">
    <subcellularLocation>
        <location evidence="1">Nucleus</location>
    </subcellularLocation>
</comment>
<organism evidence="7 8">
    <name type="scientific">Ficus carica</name>
    <name type="common">Common fig</name>
    <dbReference type="NCBI Taxonomy" id="3494"/>
    <lineage>
        <taxon>Eukaryota</taxon>
        <taxon>Viridiplantae</taxon>
        <taxon>Streptophyta</taxon>
        <taxon>Embryophyta</taxon>
        <taxon>Tracheophyta</taxon>
        <taxon>Spermatophyta</taxon>
        <taxon>Magnoliopsida</taxon>
        <taxon>eudicotyledons</taxon>
        <taxon>Gunneridae</taxon>
        <taxon>Pentapetalae</taxon>
        <taxon>rosids</taxon>
        <taxon>fabids</taxon>
        <taxon>Rosales</taxon>
        <taxon>Moraceae</taxon>
        <taxon>Ficeae</taxon>
        <taxon>Ficus</taxon>
    </lineage>
</organism>
<dbReference type="GO" id="GO:0006397">
    <property type="term" value="P:mRNA processing"/>
    <property type="evidence" value="ECO:0007669"/>
    <property type="project" value="UniProtKB-KW"/>
</dbReference>
<dbReference type="InterPro" id="IPR044976">
    <property type="entry name" value="FIPS5/FIPS3-like"/>
</dbReference>
<keyword evidence="8" id="KW-1185">Reference proteome</keyword>
<evidence type="ECO:0000256" key="2">
    <source>
        <dbReference type="ARBA" id="ARBA00007459"/>
    </source>
</evidence>
<evidence type="ECO:0000256" key="4">
    <source>
        <dbReference type="ARBA" id="ARBA00023242"/>
    </source>
</evidence>
<feature type="compositionally biased region" description="Basic and acidic residues" evidence="5">
    <location>
        <begin position="393"/>
        <end position="402"/>
    </location>
</feature>
<dbReference type="Proteomes" id="UP001187192">
    <property type="component" value="Unassembled WGS sequence"/>
</dbReference>
<dbReference type="AlphaFoldDB" id="A0AA88AN32"/>
<protein>
    <recommendedName>
        <fullName evidence="6">Pre-mRNA polyadenylation factor Fip1 domain-containing protein</fullName>
    </recommendedName>
</protein>
<dbReference type="EMBL" id="BTGU01000055">
    <property type="protein sequence ID" value="GMN55170.1"/>
    <property type="molecule type" value="Genomic_DNA"/>
</dbReference>
<reference evidence="7" key="1">
    <citation type="submission" date="2023-07" db="EMBL/GenBank/DDBJ databases">
        <title>draft genome sequence of fig (Ficus carica).</title>
        <authorList>
            <person name="Takahashi T."/>
            <person name="Nishimura K."/>
        </authorList>
    </citation>
    <scope>NUCLEOTIDE SEQUENCE</scope>
</reference>
<evidence type="ECO:0000313" key="7">
    <source>
        <dbReference type="EMBL" id="GMN55170.1"/>
    </source>
</evidence>
<feature type="region of interest" description="Disordered" evidence="5">
    <location>
        <begin position="721"/>
        <end position="741"/>
    </location>
</feature>
<accession>A0AA88AN32</accession>
<dbReference type="PANTHER" id="PTHR36884">
    <property type="entry name" value="FIP1[III]-LIKE PROTEIN"/>
    <property type="match status" value="1"/>
</dbReference>
<comment type="similarity">
    <text evidence="2">Belongs to the FIP1 family.</text>
</comment>
<dbReference type="GO" id="GO:0005634">
    <property type="term" value="C:nucleus"/>
    <property type="evidence" value="ECO:0007669"/>
    <property type="project" value="UniProtKB-SubCell"/>
</dbReference>
<dbReference type="PANTHER" id="PTHR36884:SF4">
    <property type="entry name" value="FIP1[III]-LIKE PROTEIN"/>
    <property type="match status" value="1"/>
</dbReference>
<evidence type="ECO:0000256" key="5">
    <source>
        <dbReference type="SAM" id="MobiDB-lite"/>
    </source>
</evidence>
<keyword evidence="4" id="KW-0539">Nucleus</keyword>
<feature type="domain" description="Pre-mRNA polyadenylation factor Fip1" evidence="6">
    <location>
        <begin position="176"/>
        <end position="213"/>
    </location>
</feature>
<comment type="caution">
    <text evidence="7">The sequence shown here is derived from an EMBL/GenBank/DDBJ whole genome shotgun (WGS) entry which is preliminary data.</text>
</comment>
<evidence type="ECO:0000259" key="6">
    <source>
        <dbReference type="Pfam" id="PF05182"/>
    </source>
</evidence>
<keyword evidence="3" id="KW-0507">mRNA processing</keyword>
<gene>
    <name evidence="7" type="ORF">TIFTF001_024281</name>
</gene>
<feature type="region of interest" description="Disordered" evidence="5">
    <location>
        <begin position="269"/>
        <end position="302"/>
    </location>
</feature>
<evidence type="ECO:0000256" key="3">
    <source>
        <dbReference type="ARBA" id="ARBA00022664"/>
    </source>
</evidence>
<feature type="region of interest" description="Disordered" evidence="5">
    <location>
        <begin position="1214"/>
        <end position="1252"/>
    </location>
</feature>
<proteinExistence type="inferred from homology"/>
<feature type="region of interest" description="Disordered" evidence="5">
    <location>
        <begin position="33"/>
        <end position="64"/>
    </location>
</feature>
<evidence type="ECO:0000313" key="8">
    <source>
        <dbReference type="Proteomes" id="UP001187192"/>
    </source>
</evidence>
<feature type="region of interest" description="Disordered" evidence="5">
    <location>
        <begin position="318"/>
        <end position="402"/>
    </location>
</feature>
<feature type="region of interest" description="Disordered" evidence="5">
    <location>
        <begin position="457"/>
        <end position="489"/>
    </location>
</feature>
<feature type="compositionally biased region" description="Basic and acidic residues" evidence="5">
    <location>
        <begin position="288"/>
        <end position="302"/>
    </location>
</feature>
<feature type="compositionally biased region" description="Basic and acidic residues" evidence="5">
    <location>
        <begin position="464"/>
        <end position="475"/>
    </location>
</feature>